<dbReference type="PaxDb" id="3708-A0A078JB13"/>
<name>A0A078JB13_BRANA</name>
<gene>
    <name evidence="1" type="primary">BnaC05g51910D</name>
    <name evidence="1" type="ORF">GSBRNA2T00037615001</name>
</gene>
<accession>A0A078JB13</accession>
<sequence length="29" mass="3160">MGAVFLSQQRLCGSSSLLGETKRPRVQLP</sequence>
<evidence type="ECO:0000313" key="1">
    <source>
        <dbReference type="EMBL" id="CDY62796.1"/>
    </source>
</evidence>
<dbReference type="Gramene" id="CDY62796">
    <property type="protein sequence ID" value="CDY62796"/>
    <property type="gene ID" value="GSBRNA2T00037615001"/>
</dbReference>
<reference evidence="1 2" key="1">
    <citation type="journal article" date="2014" name="Science">
        <title>Plant genetics. Early allopolyploid evolution in the post-Neolithic Brassica napus oilseed genome.</title>
        <authorList>
            <person name="Chalhoub B."/>
            <person name="Denoeud F."/>
            <person name="Liu S."/>
            <person name="Parkin I.A."/>
            <person name="Tang H."/>
            <person name="Wang X."/>
            <person name="Chiquet J."/>
            <person name="Belcram H."/>
            <person name="Tong C."/>
            <person name="Samans B."/>
            <person name="Correa M."/>
            <person name="Da Silva C."/>
            <person name="Just J."/>
            <person name="Falentin C."/>
            <person name="Koh C.S."/>
            <person name="Le Clainche I."/>
            <person name="Bernard M."/>
            <person name="Bento P."/>
            <person name="Noel B."/>
            <person name="Labadie K."/>
            <person name="Alberti A."/>
            <person name="Charles M."/>
            <person name="Arnaud D."/>
            <person name="Guo H."/>
            <person name="Daviaud C."/>
            <person name="Alamery S."/>
            <person name="Jabbari K."/>
            <person name="Zhao M."/>
            <person name="Edger P.P."/>
            <person name="Chelaifa H."/>
            <person name="Tack D."/>
            <person name="Lassalle G."/>
            <person name="Mestiri I."/>
            <person name="Schnel N."/>
            <person name="Le Paslier M.C."/>
            <person name="Fan G."/>
            <person name="Renault V."/>
            <person name="Bayer P.E."/>
            <person name="Golicz A.A."/>
            <person name="Manoli S."/>
            <person name="Lee T.H."/>
            <person name="Thi V.H."/>
            <person name="Chalabi S."/>
            <person name="Hu Q."/>
            <person name="Fan C."/>
            <person name="Tollenaere R."/>
            <person name="Lu Y."/>
            <person name="Battail C."/>
            <person name="Shen J."/>
            <person name="Sidebottom C.H."/>
            <person name="Wang X."/>
            <person name="Canaguier A."/>
            <person name="Chauveau A."/>
            <person name="Berard A."/>
            <person name="Deniot G."/>
            <person name="Guan M."/>
            <person name="Liu Z."/>
            <person name="Sun F."/>
            <person name="Lim Y.P."/>
            <person name="Lyons E."/>
            <person name="Town C.D."/>
            <person name="Bancroft I."/>
            <person name="Wang X."/>
            <person name="Meng J."/>
            <person name="Ma J."/>
            <person name="Pires J.C."/>
            <person name="King G.J."/>
            <person name="Brunel D."/>
            <person name="Delourme R."/>
            <person name="Renard M."/>
            <person name="Aury J.M."/>
            <person name="Adams K.L."/>
            <person name="Batley J."/>
            <person name="Snowdon R.J."/>
            <person name="Tost J."/>
            <person name="Edwards D."/>
            <person name="Zhou Y."/>
            <person name="Hua W."/>
            <person name="Sharpe A.G."/>
            <person name="Paterson A.H."/>
            <person name="Guan C."/>
            <person name="Wincker P."/>
        </authorList>
    </citation>
    <scope>NUCLEOTIDE SEQUENCE [LARGE SCALE GENOMIC DNA]</scope>
    <source>
        <strain evidence="2">cv. Darmor-bzh</strain>
    </source>
</reference>
<keyword evidence="2" id="KW-1185">Reference proteome</keyword>
<protein>
    <submittedName>
        <fullName evidence="1">BnaC05g51910D protein</fullName>
    </submittedName>
</protein>
<evidence type="ECO:0000313" key="2">
    <source>
        <dbReference type="Proteomes" id="UP000028999"/>
    </source>
</evidence>
<dbReference type="AlphaFoldDB" id="A0A078JB13"/>
<dbReference type="Proteomes" id="UP000028999">
    <property type="component" value="Unassembled WGS sequence"/>
</dbReference>
<organism evidence="1 2">
    <name type="scientific">Brassica napus</name>
    <name type="common">Rape</name>
    <dbReference type="NCBI Taxonomy" id="3708"/>
    <lineage>
        <taxon>Eukaryota</taxon>
        <taxon>Viridiplantae</taxon>
        <taxon>Streptophyta</taxon>
        <taxon>Embryophyta</taxon>
        <taxon>Tracheophyta</taxon>
        <taxon>Spermatophyta</taxon>
        <taxon>Magnoliopsida</taxon>
        <taxon>eudicotyledons</taxon>
        <taxon>Gunneridae</taxon>
        <taxon>Pentapetalae</taxon>
        <taxon>rosids</taxon>
        <taxon>malvids</taxon>
        <taxon>Brassicales</taxon>
        <taxon>Brassicaceae</taxon>
        <taxon>Brassiceae</taxon>
        <taxon>Brassica</taxon>
    </lineage>
</organism>
<proteinExistence type="predicted"/>
<dbReference type="EMBL" id="LK034194">
    <property type="protein sequence ID" value="CDY62796.1"/>
    <property type="molecule type" value="Genomic_DNA"/>
</dbReference>